<name>A4JWP2_9CAUD</name>
<evidence type="ECO:0000313" key="2">
    <source>
        <dbReference type="Proteomes" id="UP000001434"/>
    </source>
</evidence>
<dbReference type="Proteomes" id="UP000001434">
    <property type="component" value="Segment"/>
</dbReference>
<accession>A4JWP2</accession>
<dbReference type="RefSeq" id="YP_001111250.1">
    <property type="nucleotide sequence ID" value="NC_009237.1"/>
</dbReference>
<reference evidence="1 2" key="1">
    <citation type="submission" date="2007-03" db="EMBL/GenBank/DDBJ databases">
        <authorList>
            <person name="DeShazer D."/>
            <person name="Ronning C.M."/>
            <person name="Brinkac L.M."/>
            <person name="Nierman W.C."/>
        </authorList>
    </citation>
    <scope>NUCLEOTIDE SEQUENCE [LARGE SCALE GENOMIC DNA]</scope>
</reference>
<evidence type="ECO:0000313" key="1">
    <source>
        <dbReference type="EMBL" id="ABO60687.1"/>
    </source>
</evidence>
<gene>
    <name evidence="1" type="ORF">BTHphiE255_0050</name>
</gene>
<dbReference type="KEGG" id="vg:4960774"/>
<organism evidence="1 2">
    <name type="scientific">Burkholderia phage phiE255</name>
    <dbReference type="NCBI Taxonomy" id="2883942"/>
    <lineage>
        <taxon>Viruses</taxon>
        <taxon>Duplodnaviria</taxon>
        <taxon>Heunggongvirae</taxon>
        <taxon>Uroviricota</taxon>
        <taxon>Caudoviricetes</taxon>
        <taxon>Bcepmuvirus</taxon>
        <taxon>Bcepmuvirus E255</taxon>
    </lineage>
</organism>
<dbReference type="EMBL" id="CP000622">
    <property type="protein sequence ID" value="ABO60687.1"/>
    <property type="molecule type" value="Genomic_DNA"/>
</dbReference>
<proteinExistence type="predicted"/>
<dbReference type="GeneID" id="4960774"/>
<protein>
    <submittedName>
        <fullName evidence="1">Gp50, conserved domain protein</fullName>
    </submittedName>
</protein>
<keyword evidence="2" id="KW-1185">Reference proteome</keyword>
<sequence>MNIHPVIATFEHQAKILDVTGDTEDTDDAIALLAGWIDLSLERLTEADVSTLVRVGGLLFRDGLNRRNAAQTDR</sequence>